<organism evidence="2 3">
    <name type="scientific">Penstemon smallii</name>
    <dbReference type="NCBI Taxonomy" id="265156"/>
    <lineage>
        <taxon>Eukaryota</taxon>
        <taxon>Viridiplantae</taxon>
        <taxon>Streptophyta</taxon>
        <taxon>Embryophyta</taxon>
        <taxon>Tracheophyta</taxon>
        <taxon>Spermatophyta</taxon>
        <taxon>Magnoliopsida</taxon>
        <taxon>eudicotyledons</taxon>
        <taxon>Gunneridae</taxon>
        <taxon>Pentapetalae</taxon>
        <taxon>asterids</taxon>
        <taxon>lamiids</taxon>
        <taxon>Lamiales</taxon>
        <taxon>Plantaginaceae</taxon>
        <taxon>Cheloneae</taxon>
        <taxon>Penstemon</taxon>
    </lineage>
</organism>
<comment type="caution">
    <text evidence="2">The sequence shown here is derived from an EMBL/GenBank/DDBJ whole genome shotgun (WGS) entry which is preliminary data.</text>
</comment>
<keyword evidence="3" id="KW-1185">Reference proteome</keyword>
<evidence type="ECO:0000313" key="2">
    <source>
        <dbReference type="EMBL" id="KAL3820629.1"/>
    </source>
</evidence>
<name>A0ABD3S806_9LAMI</name>
<evidence type="ECO:0000256" key="1">
    <source>
        <dbReference type="SAM" id="MobiDB-lite"/>
    </source>
</evidence>
<feature type="compositionally biased region" description="Acidic residues" evidence="1">
    <location>
        <begin position="45"/>
        <end position="69"/>
    </location>
</feature>
<accession>A0ABD3S806</accession>
<gene>
    <name evidence="2" type="ORF">ACJIZ3_006534</name>
</gene>
<feature type="compositionally biased region" description="Low complexity" evidence="1">
    <location>
        <begin position="74"/>
        <end position="95"/>
    </location>
</feature>
<dbReference type="Proteomes" id="UP001634393">
    <property type="component" value="Unassembled WGS sequence"/>
</dbReference>
<reference evidence="2 3" key="1">
    <citation type="submission" date="2024-12" db="EMBL/GenBank/DDBJ databases">
        <title>The unique morphological basis and parallel evolutionary history of personate flowers in Penstemon.</title>
        <authorList>
            <person name="Depatie T.H."/>
            <person name="Wessinger C.A."/>
        </authorList>
    </citation>
    <scope>NUCLEOTIDE SEQUENCE [LARGE SCALE GENOMIC DNA]</scope>
    <source>
        <strain evidence="2">WTNN_2</strain>
        <tissue evidence="2">Leaf</tissue>
    </source>
</reference>
<evidence type="ECO:0000313" key="3">
    <source>
        <dbReference type="Proteomes" id="UP001634393"/>
    </source>
</evidence>
<feature type="region of interest" description="Disordered" evidence="1">
    <location>
        <begin position="1"/>
        <end position="128"/>
    </location>
</feature>
<sequence length="128" mass="14120">MCQSLTPWTGSGPKLGPTVSVCDSCFGRRSTNVNGDRDLTNGNTVDEDENDDDDDDDEEEEVEDDDDGENQVVPLSLPPSLDSSSSGSEESSSSSSKREVETSRFPYNGIEKPEEKKGPKNIRSWKWR</sequence>
<feature type="compositionally biased region" description="Basic residues" evidence="1">
    <location>
        <begin position="119"/>
        <end position="128"/>
    </location>
</feature>
<protein>
    <submittedName>
        <fullName evidence="2">Uncharacterized protein</fullName>
    </submittedName>
</protein>
<dbReference type="EMBL" id="JBJXBP010000007">
    <property type="protein sequence ID" value="KAL3820629.1"/>
    <property type="molecule type" value="Genomic_DNA"/>
</dbReference>
<dbReference type="AlphaFoldDB" id="A0ABD3S806"/>
<proteinExistence type="predicted"/>